<evidence type="ECO:0000313" key="1">
    <source>
        <dbReference type="EMBL" id="KAK4408036.1"/>
    </source>
</evidence>
<reference evidence="1" key="2">
    <citation type="journal article" date="2024" name="Plant">
        <title>Genomic evolution and insights into agronomic trait innovations of Sesamum species.</title>
        <authorList>
            <person name="Miao H."/>
            <person name="Wang L."/>
            <person name="Qu L."/>
            <person name="Liu H."/>
            <person name="Sun Y."/>
            <person name="Le M."/>
            <person name="Wang Q."/>
            <person name="Wei S."/>
            <person name="Zheng Y."/>
            <person name="Lin W."/>
            <person name="Duan Y."/>
            <person name="Cao H."/>
            <person name="Xiong S."/>
            <person name="Wang X."/>
            <person name="Wei L."/>
            <person name="Li C."/>
            <person name="Ma Q."/>
            <person name="Ju M."/>
            <person name="Zhao R."/>
            <person name="Li G."/>
            <person name="Mu C."/>
            <person name="Tian Q."/>
            <person name="Mei H."/>
            <person name="Zhang T."/>
            <person name="Gao T."/>
            <person name="Zhang H."/>
        </authorList>
    </citation>
    <scope>NUCLEOTIDE SEQUENCE</scope>
    <source>
        <strain evidence="1">K16</strain>
    </source>
</reference>
<comment type="caution">
    <text evidence="1">The sequence shown here is derived from an EMBL/GenBank/DDBJ whole genome shotgun (WGS) entry which is preliminary data.</text>
</comment>
<organism evidence="1 2">
    <name type="scientific">Sesamum angolense</name>
    <dbReference type="NCBI Taxonomy" id="2727404"/>
    <lineage>
        <taxon>Eukaryota</taxon>
        <taxon>Viridiplantae</taxon>
        <taxon>Streptophyta</taxon>
        <taxon>Embryophyta</taxon>
        <taxon>Tracheophyta</taxon>
        <taxon>Spermatophyta</taxon>
        <taxon>Magnoliopsida</taxon>
        <taxon>eudicotyledons</taxon>
        <taxon>Gunneridae</taxon>
        <taxon>Pentapetalae</taxon>
        <taxon>asterids</taxon>
        <taxon>lamiids</taxon>
        <taxon>Lamiales</taxon>
        <taxon>Pedaliaceae</taxon>
        <taxon>Sesamum</taxon>
    </lineage>
</organism>
<dbReference type="Proteomes" id="UP001289374">
    <property type="component" value="Unassembled WGS sequence"/>
</dbReference>
<proteinExistence type="predicted"/>
<protein>
    <submittedName>
        <fullName evidence="1">Uncharacterized protein</fullName>
    </submittedName>
</protein>
<accession>A0AAE2C3U1</accession>
<name>A0AAE2C3U1_9LAMI</name>
<sequence length="103" mass="11198">MTLWQSGVANPYTMPNNYEAMNMIPKWGLLRSPVVMFTPVSPAAVSPRKTPHGGTGVFLPWTVGSRKRSRKSTTAPEKKFLALPSPIDTHKFEAISDSGVSGP</sequence>
<dbReference type="EMBL" id="JACGWL010000002">
    <property type="protein sequence ID" value="KAK4408036.1"/>
    <property type="molecule type" value="Genomic_DNA"/>
</dbReference>
<keyword evidence="2" id="KW-1185">Reference proteome</keyword>
<gene>
    <name evidence="1" type="ORF">Sango_0384600</name>
</gene>
<dbReference type="AlphaFoldDB" id="A0AAE2C3U1"/>
<evidence type="ECO:0000313" key="2">
    <source>
        <dbReference type="Proteomes" id="UP001289374"/>
    </source>
</evidence>
<reference evidence="1" key="1">
    <citation type="submission" date="2020-06" db="EMBL/GenBank/DDBJ databases">
        <authorList>
            <person name="Li T."/>
            <person name="Hu X."/>
            <person name="Zhang T."/>
            <person name="Song X."/>
            <person name="Zhang H."/>
            <person name="Dai N."/>
            <person name="Sheng W."/>
            <person name="Hou X."/>
            <person name="Wei L."/>
        </authorList>
    </citation>
    <scope>NUCLEOTIDE SEQUENCE</scope>
    <source>
        <strain evidence="1">K16</strain>
        <tissue evidence="1">Leaf</tissue>
    </source>
</reference>